<feature type="compositionally biased region" description="Low complexity" evidence="1">
    <location>
        <begin position="437"/>
        <end position="448"/>
    </location>
</feature>
<feature type="region of interest" description="Disordered" evidence="1">
    <location>
        <begin position="1275"/>
        <end position="1296"/>
    </location>
</feature>
<feature type="compositionally biased region" description="Low complexity" evidence="1">
    <location>
        <begin position="871"/>
        <end position="887"/>
    </location>
</feature>
<feature type="domain" description="Rho-GAP" evidence="2">
    <location>
        <begin position="770"/>
        <end position="1032"/>
    </location>
</feature>
<accession>A0A286UGW0</accession>
<dbReference type="Pfam" id="PF00620">
    <property type="entry name" value="RhoGAP"/>
    <property type="match status" value="2"/>
</dbReference>
<reference evidence="3 4" key="1">
    <citation type="journal article" date="2017" name="Mol. Ecol.">
        <title>Comparative and population genomic landscape of Phellinus noxius: A hypervariable fungus causing root rot in trees.</title>
        <authorList>
            <person name="Chung C.L."/>
            <person name="Lee T.J."/>
            <person name="Akiba M."/>
            <person name="Lee H.H."/>
            <person name="Kuo T.H."/>
            <person name="Liu D."/>
            <person name="Ke H.M."/>
            <person name="Yokoi T."/>
            <person name="Roa M.B."/>
            <person name="Lu M.J."/>
            <person name="Chang Y.Y."/>
            <person name="Ann P.J."/>
            <person name="Tsai J.N."/>
            <person name="Chen C.Y."/>
            <person name="Tzean S.S."/>
            <person name="Ota Y."/>
            <person name="Hattori T."/>
            <person name="Sahashi N."/>
            <person name="Liou R.F."/>
            <person name="Kikuchi T."/>
            <person name="Tsai I.J."/>
        </authorList>
    </citation>
    <scope>NUCLEOTIDE SEQUENCE [LARGE SCALE GENOMIC DNA]</scope>
    <source>
        <strain evidence="3 4">FFPRI411160</strain>
    </source>
</reference>
<organism evidence="3 4">
    <name type="scientific">Pyrrhoderma noxium</name>
    <dbReference type="NCBI Taxonomy" id="2282107"/>
    <lineage>
        <taxon>Eukaryota</taxon>
        <taxon>Fungi</taxon>
        <taxon>Dikarya</taxon>
        <taxon>Basidiomycota</taxon>
        <taxon>Agaricomycotina</taxon>
        <taxon>Agaricomycetes</taxon>
        <taxon>Hymenochaetales</taxon>
        <taxon>Hymenochaetaceae</taxon>
        <taxon>Pyrrhoderma</taxon>
    </lineage>
</organism>
<comment type="caution">
    <text evidence="3">The sequence shown here is derived from an EMBL/GenBank/DDBJ whole genome shotgun (WGS) entry which is preliminary data.</text>
</comment>
<dbReference type="GO" id="GO:0031267">
    <property type="term" value="F:small GTPase binding"/>
    <property type="evidence" value="ECO:0007669"/>
    <property type="project" value="InterPro"/>
</dbReference>
<keyword evidence="4" id="KW-1185">Reference proteome</keyword>
<feature type="region of interest" description="Disordered" evidence="1">
    <location>
        <begin position="350"/>
        <end position="484"/>
    </location>
</feature>
<feature type="region of interest" description="Disordered" evidence="1">
    <location>
        <begin position="179"/>
        <end position="290"/>
    </location>
</feature>
<feature type="region of interest" description="Disordered" evidence="1">
    <location>
        <begin position="1096"/>
        <end position="1117"/>
    </location>
</feature>
<dbReference type="STRING" id="2282107.A0A286UGW0"/>
<evidence type="ECO:0000256" key="1">
    <source>
        <dbReference type="SAM" id="MobiDB-lite"/>
    </source>
</evidence>
<feature type="compositionally biased region" description="Low complexity" evidence="1">
    <location>
        <begin position="696"/>
        <end position="711"/>
    </location>
</feature>
<feature type="compositionally biased region" description="Acidic residues" evidence="1">
    <location>
        <begin position="353"/>
        <end position="363"/>
    </location>
</feature>
<feature type="compositionally biased region" description="Low complexity" evidence="1">
    <location>
        <begin position="56"/>
        <end position="65"/>
    </location>
</feature>
<sequence length="1380" mass="146571">MDSPPSHALAASPPTSPLSNAPSSGLFESASPHSTHAHSNQPMGQADSTLRPHTPPQVQAQAQPTLSQPSPAQPAGRYKFGWPGRRKKSEDFSKVINVVGLGLNRSTTAPPASPSPSSTTPAASWSRGRSKELSRLDSSLSQADGELTLDDLSRIHSRSSGKQHTFQFASNALTALKGKLNASQSSIHSHQRPPATPPLPISPPPPLPSKADYLKSPGSIASSSQVRSSVDSVALDGKDAPVSVLEESEKKPELVSVPTATDDDSAKLPQRRERRPSVQNQTAKEIAEDWRKSDSTLRTVRLVGSKTPRPLSLAESTNSGHTVLQSPTGPGVSTGMVAGKRLSALITDVDFGLPEEESEDEPEIVSVPPPPSSFNTNVSMHDVRDVHQHSISAGSSRSASPACADKPTSRRASLSIRIGRRSGSKSRNPSNTIDPMSGSESLSSSFSSNHGLHTANSSTTSVTSSPKEPEQGARPSVEIASTSSINSGLAGIRAHKYAQYNSKLEPWISAHKASDSQTSLSTSSSHAGSLYRDPESHTNNHHDLHTKPLSSPRGPTIRPAHQRSRLQSIQSKGFRQTAVSLTTNLTPGFAKKAVDKLGRALAGSATNLGSGPEVSAPSQSQMETSHHTSAPATSFFGMMNSNHHHHSHPQQNMRLHQQRQHHTHGQSLVTTSPPVASKKALRRHAHVQGAPSGTWSISSNATSASEAESSSLTGQGQGPNLGTLVRGPRLGVKGLVFGRDLALCVDDTGIIVDISDVPNNGESGAEMLRLNLEGRKLPALVVRCAQHIVKWGVQEEGLFRISGRSTHVSKLRTEFDSGADYDLRECGPGEIDPHAVSSILKAYLRELPEPLLTRSLMPYFEAALTAENNSIAASDSQSSQSSVGLTSHSERGRGPGLPSNPRDSAQLRKAPSLSTFAVPTLAPRAASETLLHAMASLIARLPQVNRDLLRTVTELIMDTAQRSKETKMPLSNLLLVFCPSLVMSPPLLRVLCEGKGIWDGPPAGAQIPVFGMDVKLLSGRKEVDLNEDERKDTLKSISENKPIERPTVTLRTPEPTSTAIDLSSPTLNSRNESLLGAPFTINSPNSITIASSVDSLRTPSSAGVSPVAASLRSQSDLPSPFKTAIRKSLIGNPIPFPLGIGYREGIGGSSAPVTPIEQQMPNSQGRMSSYSSSSPNLQATANDSPVSSLHRRKSKASMHGLITKRSLSSLLGFAQAQGSARSSPRAVVTEMTIDELGVLRSSTVPCPVLDLPFEEGNMKLGLELGLPETPLEKQEFHEIEGENESNRSSESDSLCVARPQADVVNRTESESSAFSTSVFYTPPTTARSLVTPGATYSMASSGSSGSGSSSGKYSLLDFEFGRRTEEEEWAKSVLQAATGA</sequence>
<feature type="compositionally biased region" description="Low complexity" evidence="1">
    <location>
        <begin position="219"/>
        <end position="233"/>
    </location>
</feature>
<feature type="compositionally biased region" description="Polar residues" evidence="1">
    <location>
        <begin position="1156"/>
        <end position="1167"/>
    </location>
</feature>
<protein>
    <recommendedName>
        <fullName evidence="2">Rho-GAP domain-containing protein</fullName>
    </recommendedName>
</protein>
<dbReference type="EMBL" id="NBII01000005">
    <property type="protein sequence ID" value="PAV18860.1"/>
    <property type="molecule type" value="Genomic_DNA"/>
</dbReference>
<feature type="compositionally biased region" description="Polar residues" evidence="1">
    <location>
        <begin position="31"/>
        <end position="48"/>
    </location>
</feature>
<dbReference type="InterPro" id="IPR000198">
    <property type="entry name" value="RhoGAP_dom"/>
</dbReference>
<feature type="compositionally biased region" description="Low complexity" evidence="1">
    <location>
        <begin position="390"/>
        <end position="417"/>
    </location>
</feature>
<feature type="region of interest" description="Disordered" evidence="1">
    <location>
        <begin position="871"/>
        <end position="906"/>
    </location>
</feature>
<dbReference type="SMART" id="SM00324">
    <property type="entry name" value="RhoGAP"/>
    <property type="match status" value="1"/>
</dbReference>
<dbReference type="InParanoid" id="A0A286UGW0"/>
<feature type="compositionally biased region" description="Polar residues" evidence="1">
    <location>
        <begin position="616"/>
        <end position="632"/>
    </location>
</feature>
<dbReference type="GO" id="GO:0005096">
    <property type="term" value="F:GTPase activator activity"/>
    <property type="evidence" value="ECO:0007669"/>
    <property type="project" value="InterPro"/>
</dbReference>
<feature type="region of interest" description="Disordered" evidence="1">
    <location>
        <begin position="1"/>
        <end position="145"/>
    </location>
</feature>
<feature type="compositionally biased region" description="Polar residues" evidence="1">
    <location>
        <begin position="314"/>
        <end position="328"/>
    </location>
</feature>
<feature type="region of interest" description="Disordered" evidence="1">
    <location>
        <begin position="303"/>
        <end position="336"/>
    </location>
</feature>
<dbReference type="InterPro" id="IPR039767">
    <property type="entry name" value="RALBP1"/>
</dbReference>
<dbReference type="OrthoDB" id="185175at2759"/>
<feature type="region of interest" description="Disordered" evidence="1">
    <location>
        <begin position="517"/>
        <end position="570"/>
    </location>
</feature>
<dbReference type="InterPro" id="IPR008936">
    <property type="entry name" value="Rho_GTPase_activation_prot"/>
</dbReference>
<evidence type="ECO:0000313" key="4">
    <source>
        <dbReference type="Proteomes" id="UP000217199"/>
    </source>
</evidence>
<feature type="compositionally biased region" description="Polar residues" evidence="1">
    <location>
        <begin position="665"/>
        <end position="674"/>
    </location>
</feature>
<feature type="compositionally biased region" description="Low complexity" evidence="1">
    <location>
        <begin position="106"/>
        <end position="124"/>
    </location>
</feature>
<feature type="compositionally biased region" description="Basic and acidic residues" evidence="1">
    <location>
        <begin position="532"/>
        <end position="546"/>
    </location>
</feature>
<name>A0A286UGW0_9AGAM</name>
<feature type="region of interest" description="Disordered" evidence="1">
    <location>
        <begin position="604"/>
        <end position="723"/>
    </location>
</feature>
<dbReference type="PROSITE" id="PS50238">
    <property type="entry name" value="RHOGAP"/>
    <property type="match status" value="1"/>
</dbReference>
<dbReference type="Gene3D" id="1.10.555.10">
    <property type="entry name" value="Rho GTPase activation protein"/>
    <property type="match status" value="1"/>
</dbReference>
<dbReference type="PANTHER" id="PTHR12783:SF5">
    <property type="entry name" value="RALA-BINDING PROTEIN 1"/>
    <property type="match status" value="1"/>
</dbReference>
<dbReference type="Proteomes" id="UP000217199">
    <property type="component" value="Unassembled WGS sequence"/>
</dbReference>
<evidence type="ECO:0000313" key="3">
    <source>
        <dbReference type="EMBL" id="PAV18860.1"/>
    </source>
</evidence>
<feature type="region of interest" description="Disordered" evidence="1">
    <location>
        <begin position="1149"/>
        <end position="1192"/>
    </location>
</feature>
<feature type="compositionally biased region" description="Polar residues" evidence="1">
    <location>
        <begin position="1175"/>
        <end position="1187"/>
    </location>
</feature>
<dbReference type="PANTHER" id="PTHR12783">
    <property type="entry name" value="RALA BINDING PROTEIN 1 RALBP1"/>
    <property type="match status" value="1"/>
</dbReference>
<feature type="compositionally biased region" description="Basic and acidic residues" evidence="1">
    <location>
        <begin position="1275"/>
        <end position="1290"/>
    </location>
</feature>
<dbReference type="SUPFAM" id="SSF48350">
    <property type="entry name" value="GTPase activation domain, GAP"/>
    <property type="match status" value="1"/>
</dbReference>
<dbReference type="CDD" id="cd00159">
    <property type="entry name" value="RhoGAP"/>
    <property type="match status" value="1"/>
</dbReference>
<feature type="compositionally biased region" description="Low complexity" evidence="1">
    <location>
        <begin position="1"/>
        <end position="24"/>
    </location>
</feature>
<feature type="compositionally biased region" description="Low complexity" evidence="1">
    <location>
        <begin position="517"/>
        <end position="530"/>
    </location>
</feature>
<feature type="compositionally biased region" description="Low complexity" evidence="1">
    <location>
        <begin position="1099"/>
        <end position="1110"/>
    </location>
</feature>
<proteinExistence type="predicted"/>
<dbReference type="GO" id="GO:0007264">
    <property type="term" value="P:small GTPase-mediated signal transduction"/>
    <property type="evidence" value="ECO:0007669"/>
    <property type="project" value="InterPro"/>
</dbReference>
<evidence type="ECO:0000259" key="2">
    <source>
        <dbReference type="PROSITE" id="PS50238"/>
    </source>
</evidence>
<gene>
    <name evidence="3" type="ORF">PNOK_0570300</name>
</gene>
<feature type="compositionally biased region" description="Pro residues" evidence="1">
    <location>
        <begin position="194"/>
        <end position="208"/>
    </location>
</feature>